<evidence type="ECO:0000256" key="3">
    <source>
        <dbReference type="ARBA" id="ARBA00022475"/>
    </source>
</evidence>
<comment type="subcellular location">
    <subcellularLocation>
        <location evidence="1">Cell membrane</location>
        <topology evidence="1">Multi-pass membrane protein</topology>
    </subcellularLocation>
</comment>
<dbReference type="InterPro" id="IPR020846">
    <property type="entry name" value="MFS_dom"/>
</dbReference>
<dbReference type="PROSITE" id="PS50850">
    <property type="entry name" value="MFS"/>
    <property type="match status" value="1"/>
</dbReference>
<feature type="transmembrane region" description="Helical" evidence="7">
    <location>
        <begin position="69"/>
        <end position="89"/>
    </location>
</feature>
<feature type="transmembrane region" description="Helical" evidence="7">
    <location>
        <begin position="267"/>
        <end position="284"/>
    </location>
</feature>
<proteinExistence type="predicted"/>
<dbReference type="AlphaFoldDB" id="A0A2Z2HIU5"/>
<keyword evidence="2" id="KW-0813">Transport</keyword>
<feature type="transmembrane region" description="Helical" evidence="7">
    <location>
        <begin position="325"/>
        <end position="343"/>
    </location>
</feature>
<evidence type="ECO:0000256" key="7">
    <source>
        <dbReference type="SAM" id="Phobius"/>
    </source>
</evidence>
<keyword evidence="6 7" id="KW-0472">Membrane</keyword>
<evidence type="ECO:0000259" key="8">
    <source>
        <dbReference type="PROSITE" id="PS50850"/>
    </source>
</evidence>
<dbReference type="PANTHER" id="PTHR23517">
    <property type="entry name" value="RESISTANCE PROTEIN MDTM, PUTATIVE-RELATED-RELATED"/>
    <property type="match status" value="1"/>
</dbReference>
<dbReference type="Gene3D" id="1.20.1250.20">
    <property type="entry name" value="MFS general substrate transporter like domains"/>
    <property type="match status" value="1"/>
</dbReference>
<feature type="transmembrane region" description="Helical" evidence="7">
    <location>
        <begin position="206"/>
        <end position="227"/>
    </location>
</feature>
<feature type="transmembrane region" description="Helical" evidence="7">
    <location>
        <begin position="290"/>
        <end position="313"/>
    </location>
</feature>
<gene>
    <name evidence="9" type="ORF">NMSP_0380</name>
</gene>
<dbReference type="Proteomes" id="UP000249949">
    <property type="component" value="Chromosome"/>
</dbReference>
<keyword evidence="10" id="KW-1185">Reference proteome</keyword>
<feature type="transmembrane region" description="Helical" evidence="7">
    <location>
        <begin position="6"/>
        <end position="29"/>
    </location>
</feature>
<feature type="transmembrane region" description="Helical" evidence="7">
    <location>
        <begin position="130"/>
        <end position="151"/>
    </location>
</feature>
<feature type="transmembrane region" description="Helical" evidence="7">
    <location>
        <begin position="239"/>
        <end position="260"/>
    </location>
</feature>
<dbReference type="EMBL" id="CP021324">
    <property type="protein sequence ID" value="ARS64003.1"/>
    <property type="molecule type" value="Genomic_DNA"/>
</dbReference>
<evidence type="ECO:0000256" key="1">
    <source>
        <dbReference type="ARBA" id="ARBA00004651"/>
    </source>
</evidence>
<dbReference type="InterPro" id="IPR036259">
    <property type="entry name" value="MFS_trans_sf"/>
</dbReference>
<dbReference type="GO" id="GO:0005886">
    <property type="term" value="C:plasma membrane"/>
    <property type="evidence" value="ECO:0007669"/>
    <property type="project" value="UniProtKB-SubCell"/>
</dbReference>
<evidence type="ECO:0000256" key="4">
    <source>
        <dbReference type="ARBA" id="ARBA00022692"/>
    </source>
</evidence>
<dbReference type="SUPFAM" id="SSF103473">
    <property type="entry name" value="MFS general substrate transporter"/>
    <property type="match status" value="1"/>
</dbReference>
<keyword evidence="4 7" id="KW-0812">Transmembrane</keyword>
<dbReference type="RefSeq" id="WP_086907194.1">
    <property type="nucleotide sequence ID" value="NZ_CP021324.1"/>
</dbReference>
<keyword evidence="3" id="KW-1003">Cell membrane</keyword>
<evidence type="ECO:0000256" key="2">
    <source>
        <dbReference type="ARBA" id="ARBA00022448"/>
    </source>
</evidence>
<protein>
    <submittedName>
        <fullName evidence="9">Putative MFS family transporter protein</fullName>
    </submittedName>
</protein>
<evidence type="ECO:0000256" key="6">
    <source>
        <dbReference type="ARBA" id="ARBA00023136"/>
    </source>
</evidence>
<dbReference type="InterPro" id="IPR011701">
    <property type="entry name" value="MFS"/>
</dbReference>
<dbReference type="OrthoDB" id="117970at2157"/>
<dbReference type="GO" id="GO:0022857">
    <property type="term" value="F:transmembrane transporter activity"/>
    <property type="evidence" value="ECO:0007669"/>
    <property type="project" value="InterPro"/>
</dbReference>
<organism evidence="9 10">
    <name type="scientific">Candidatus Nitrosomarinus catalinensis</name>
    <dbReference type="NCBI Taxonomy" id="1898749"/>
    <lineage>
        <taxon>Archaea</taxon>
        <taxon>Nitrososphaerota</taxon>
        <taxon>Nitrososphaeria</taxon>
        <taxon>Nitrosopumilales</taxon>
        <taxon>Nitrosopumilaceae</taxon>
        <taxon>Candidatus Nitrosomarinus</taxon>
    </lineage>
</organism>
<sequence>MNRVLILVNLTGLIIGISYGLHGPILPIFAKNVIGATYSELGLIGLANFVPYMFIPLFVGILLDRINNAYLLAIGAAINSASIYLLSIAQSVPELLGFRIMTGVAHAFFWPPCESIISNESTEKNRVKNISWFTMFFVMGFMIGPLLGTAFLENLDITYRILFQIAAFILAAAIITAVLASKKRIKVHHERFSFSAIKDMKKFPEVITLLIFCTSSFGIILTIFPAYLNDKGMNATDVLYLFFAFGISRVISLALAGKFAKKTSHTLIAATLAVSIGLAISVVADSIITFGIALVLMGFGFSIFFPLTLEIILSKTKKGISGKIIGAYETIFGLGWAVGPTIGGPITQSFGDETPYIIFSIIGIGITVLAIISRKKLEPLKIQEGQ</sequence>
<keyword evidence="5 7" id="KW-1133">Transmembrane helix</keyword>
<feature type="transmembrane region" description="Helical" evidence="7">
    <location>
        <begin position="157"/>
        <end position="181"/>
    </location>
</feature>
<dbReference type="PANTHER" id="PTHR23517:SF13">
    <property type="entry name" value="MAJOR FACILITATOR SUPERFAMILY MFS_1"/>
    <property type="match status" value="1"/>
</dbReference>
<feature type="domain" description="Major facilitator superfamily (MFS) profile" evidence="8">
    <location>
        <begin position="4"/>
        <end position="378"/>
    </location>
</feature>
<accession>A0A2Z2HIU5</accession>
<dbReference type="GeneID" id="32900877"/>
<evidence type="ECO:0000313" key="10">
    <source>
        <dbReference type="Proteomes" id="UP000249949"/>
    </source>
</evidence>
<evidence type="ECO:0000256" key="5">
    <source>
        <dbReference type="ARBA" id="ARBA00022989"/>
    </source>
</evidence>
<name>A0A2Z2HIU5_9ARCH</name>
<reference evidence="9 10" key="1">
    <citation type="journal article" date="2017" name="Environ. Microbiol.">
        <title>Genome and epigenome of a novel marine Thaumarchaeota strain suggest viral infection, phosphorothioation DNA modification and multiple restriction systems.</title>
        <authorList>
            <person name="Ahlgren N.A."/>
            <person name="Chen Y."/>
            <person name="Needham D.M."/>
            <person name="Parada A.E."/>
            <person name="Sachdeva R."/>
            <person name="Trinh V."/>
            <person name="Chen T."/>
            <person name="Fuhrman J.A."/>
        </authorList>
    </citation>
    <scope>NUCLEOTIDE SEQUENCE [LARGE SCALE GENOMIC DNA]</scope>
    <source>
        <strain evidence="9 10">SPOT01</strain>
    </source>
</reference>
<feature type="transmembrane region" description="Helical" evidence="7">
    <location>
        <begin position="41"/>
        <end position="63"/>
    </location>
</feature>
<feature type="transmembrane region" description="Helical" evidence="7">
    <location>
        <begin position="355"/>
        <end position="372"/>
    </location>
</feature>
<dbReference type="Pfam" id="PF07690">
    <property type="entry name" value="MFS_1"/>
    <property type="match status" value="1"/>
</dbReference>
<evidence type="ECO:0000313" key="9">
    <source>
        <dbReference type="EMBL" id="ARS64003.1"/>
    </source>
</evidence>
<dbReference type="KEGG" id="nct:NMSP_0380"/>
<dbReference type="InterPro" id="IPR050171">
    <property type="entry name" value="MFS_Transporters"/>
</dbReference>